<dbReference type="Proteomes" id="UP000321577">
    <property type="component" value="Unassembled WGS sequence"/>
</dbReference>
<feature type="coiled-coil region" evidence="1">
    <location>
        <begin position="34"/>
        <end position="89"/>
    </location>
</feature>
<protein>
    <submittedName>
        <fullName evidence="2">Uncharacterized protein</fullName>
    </submittedName>
</protein>
<accession>A0A512MHJ5</accession>
<evidence type="ECO:0000256" key="1">
    <source>
        <dbReference type="SAM" id="Coils"/>
    </source>
</evidence>
<keyword evidence="3" id="KW-1185">Reference proteome</keyword>
<evidence type="ECO:0000313" key="2">
    <source>
        <dbReference type="EMBL" id="GEP46207.1"/>
    </source>
</evidence>
<sequence>MKRALISLLVLISLALCGICVFQWQREFRLRATIENLSNLLIAENKARVAAEEKVEQYGREIERLNTLRKEIEVRLLDATEQIQLLNDDQAARGFSIAVLMNETIRSSNELEAYKRLAGQGNDALKKHNDTVTAQNSAIEKANTQLKQLVKERDDAITQLNARTQEFNELVQKYNKK</sequence>
<feature type="coiled-coil region" evidence="1">
    <location>
        <begin position="132"/>
        <end position="177"/>
    </location>
</feature>
<evidence type="ECO:0000313" key="3">
    <source>
        <dbReference type="Proteomes" id="UP000321577"/>
    </source>
</evidence>
<dbReference type="RefSeq" id="WP_146855864.1">
    <property type="nucleotide sequence ID" value="NZ_BKAG01000077.1"/>
</dbReference>
<reference evidence="2 3" key="1">
    <citation type="submission" date="2019-07" db="EMBL/GenBank/DDBJ databases">
        <title>Whole genome shotgun sequence of Brevifollis gellanilyticus NBRC 108608.</title>
        <authorList>
            <person name="Hosoyama A."/>
            <person name="Uohara A."/>
            <person name="Ohji S."/>
            <person name="Ichikawa N."/>
        </authorList>
    </citation>
    <scope>NUCLEOTIDE SEQUENCE [LARGE SCALE GENOMIC DNA]</scope>
    <source>
        <strain evidence="2 3">NBRC 108608</strain>
    </source>
</reference>
<dbReference type="EMBL" id="BKAG01000077">
    <property type="protein sequence ID" value="GEP46207.1"/>
    <property type="molecule type" value="Genomic_DNA"/>
</dbReference>
<comment type="caution">
    <text evidence="2">The sequence shown here is derived from an EMBL/GenBank/DDBJ whole genome shotgun (WGS) entry which is preliminary data.</text>
</comment>
<proteinExistence type="predicted"/>
<organism evidence="2 3">
    <name type="scientific">Brevifollis gellanilyticus</name>
    <dbReference type="NCBI Taxonomy" id="748831"/>
    <lineage>
        <taxon>Bacteria</taxon>
        <taxon>Pseudomonadati</taxon>
        <taxon>Verrucomicrobiota</taxon>
        <taxon>Verrucomicrobiia</taxon>
        <taxon>Verrucomicrobiales</taxon>
        <taxon>Verrucomicrobiaceae</taxon>
    </lineage>
</organism>
<dbReference type="OrthoDB" id="191007at2"/>
<dbReference type="AlphaFoldDB" id="A0A512MHJ5"/>
<keyword evidence="1" id="KW-0175">Coiled coil</keyword>
<name>A0A512MHJ5_9BACT</name>
<gene>
    <name evidence="2" type="ORF">BGE01nite_54980</name>
</gene>